<dbReference type="InterPro" id="IPR025622">
    <property type="entry name" value="YqzE"/>
</dbReference>
<evidence type="ECO:0000313" key="1">
    <source>
        <dbReference type="EMBL" id="OUM88246.1"/>
    </source>
</evidence>
<proteinExistence type="predicted"/>
<evidence type="ECO:0000313" key="2">
    <source>
        <dbReference type="Proteomes" id="UP000196475"/>
    </source>
</evidence>
<gene>
    <name evidence="1" type="ORF">BAA01_08760</name>
</gene>
<dbReference type="AlphaFoldDB" id="A0A1Y3PQ58"/>
<accession>A0A1Y3PQ58</accession>
<sequence length="63" mass="7771">MSWEEYLTYLSSRWANRYTLKEAQEEDGQLKMEEKEPLLQWWFGLIPFSVKLAFNGRLRRFPR</sequence>
<protein>
    <recommendedName>
        <fullName evidence="3">YqzE family protein</fullName>
    </recommendedName>
</protein>
<evidence type="ECO:0008006" key="3">
    <source>
        <dbReference type="Google" id="ProtNLM"/>
    </source>
</evidence>
<organism evidence="1 2">
    <name type="scientific">Bacillus thermozeamaize</name>
    <dbReference type="NCBI Taxonomy" id="230954"/>
    <lineage>
        <taxon>Bacteria</taxon>
        <taxon>Bacillati</taxon>
        <taxon>Bacillota</taxon>
        <taxon>Bacilli</taxon>
        <taxon>Bacillales</taxon>
        <taxon>Bacillaceae</taxon>
        <taxon>Bacillus</taxon>
    </lineage>
</organism>
<dbReference type="Pfam" id="PF14038">
    <property type="entry name" value="YqzE"/>
    <property type="match status" value="1"/>
</dbReference>
<comment type="caution">
    <text evidence="1">The sequence shown here is derived from an EMBL/GenBank/DDBJ whole genome shotgun (WGS) entry which is preliminary data.</text>
</comment>
<dbReference type="EMBL" id="LZRT01000063">
    <property type="protein sequence ID" value="OUM88246.1"/>
    <property type="molecule type" value="Genomic_DNA"/>
</dbReference>
<dbReference type="Proteomes" id="UP000196475">
    <property type="component" value="Unassembled WGS sequence"/>
</dbReference>
<reference evidence="2" key="1">
    <citation type="submission" date="2016-06" db="EMBL/GenBank/DDBJ databases">
        <authorList>
            <person name="Nascimento L."/>
            <person name="Pereira R.V."/>
            <person name="Martins L.F."/>
            <person name="Quaggio R.B."/>
            <person name="Silva A.M."/>
            <person name="Setubal J.C."/>
        </authorList>
    </citation>
    <scope>NUCLEOTIDE SEQUENCE [LARGE SCALE GENOMIC DNA]</scope>
</reference>
<name>A0A1Y3PQ58_9BACI</name>